<evidence type="ECO:0000259" key="2">
    <source>
        <dbReference type="PROSITE" id="PS50004"/>
    </source>
</evidence>
<name>A0AA38MV52_9AGAR</name>
<organism evidence="3 4">
    <name type="scientific">Lentinula guzmanii</name>
    <dbReference type="NCBI Taxonomy" id="2804957"/>
    <lineage>
        <taxon>Eukaryota</taxon>
        <taxon>Fungi</taxon>
        <taxon>Dikarya</taxon>
        <taxon>Basidiomycota</taxon>
        <taxon>Agaricomycotina</taxon>
        <taxon>Agaricomycetes</taxon>
        <taxon>Agaricomycetidae</taxon>
        <taxon>Agaricales</taxon>
        <taxon>Marasmiineae</taxon>
        <taxon>Omphalotaceae</taxon>
        <taxon>Lentinula</taxon>
    </lineage>
</organism>
<feature type="compositionally biased region" description="Low complexity" evidence="1">
    <location>
        <begin position="26"/>
        <end position="39"/>
    </location>
</feature>
<feature type="region of interest" description="Disordered" evidence="1">
    <location>
        <begin position="1"/>
        <end position="54"/>
    </location>
</feature>
<dbReference type="EMBL" id="JANVFO010000085">
    <property type="protein sequence ID" value="KAJ3715307.1"/>
    <property type="molecule type" value="Genomic_DNA"/>
</dbReference>
<proteinExistence type="predicted"/>
<dbReference type="InterPro" id="IPR035892">
    <property type="entry name" value="C2_domain_sf"/>
</dbReference>
<dbReference type="AlphaFoldDB" id="A0AA38MV52"/>
<dbReference type="SMART" id="SM00239">
    <property type="entry name" value="C2"/>
    <property type="match status" value="1"/>
</dbReference>
<dbReference type="Gene3D" id="2.60.40.150">
    <property type="entry name" value="C2 domain"/>
    <property type="match status" value="1"/>
</dbReference>
<evidence type="ECO:0000256" key="1">
    <source>
        <dbReference type="SAM" id="MobiDB-lite"/>
    </source>
</evidence>
<evidence type="ECO:0000313" key="3">
    <source>
        <dbReference type="EMBL" id="KAJ3715307.1"/>
    </source>
</evidence>
<dbReference type="InterPro" id="IPR000008">
    <property type="entry name" value="C2_dom"/>
</dbReference>
<dbReference type="Pfam" id="PF00168">
    <property type="entry name" value="C2"/>
    <property type="match status" value="1"/>
</dbReference>
<evidence type="ECO:0000313" key="4">
    <source>
        <dbReference type="Proteomes" id="UP001176059"/>
    </source>
</evidence>
<feature type="domain" description="C2" evidence="2">
    <location>
        <begin position="65"/>
        <end position="198"/>
    </location>
</feature>
<dbReference type="Proteomes" id="UP001176059">
    <property type="component" value="Unassembled WGS sequence"/>
</dbReference>
<protein>
    <submittedName>
        <fullName evidence="3">C2 domain-containing protein</fullName>
    </submittedName>
</protein>
<dbReference type="CDD" id="cd00030">
    <property type="entry name" value="C2"/>
    <property type="match status" value="1"/>
</dbReference>
<gene>
    <name evidence="3" type="ORF">DFJ43DRAFT_847934</name>
</gene>
<dbReference type="SUPFAM" id="SSF49562">
    <property type="entry name" value="C2 domain (Calcium/lipid-binding domain, CaLB)"/>
    <property type="match status" value="1"/>
</dbReference>
<keyword evidence="4" id="KW-1185">Reference proteome</keyword>
<sequence>MPPKTAKIKNALKSAARLPVRRRRTVSSSSDSPMPSSPATVTTATGRSRSLKKGLRVGRLSLGNGKGSGRNMQSPIEGESPLVLLRVQVVACTDLLAKDRNGFSDPFATISLPPHPTRHSTPVSKRTLNPLFPAAQSTFDFPIYLSLADRLGVLEIVIWDKDYFGVEKIGMGRKEYLGEVGISLEDWFSMREPGEQVRALGWHEQGNTPFSISLASTRSNTHARGTVQLKIGFVEVPKHQAHHQRFPLAKDAVGTVLEGIEGILGKDERDPDVGVDFEEVYSELLKRSRPSLVNIPPVSGFSLSSCPSSSFVPLRLARNIPSRTKKVNVCKSVKMSICVVLRA</sequence>
<comment type="caution">
    <text evidence="3">The sequence shown here is derived from an EMBL/GenBank/DDBJ whole genome shotgun (WGS) entry which is preliminary data.</text>
</comment>
<accession>A0AA38MV52</accession>
<reference evidence="3" key="1">
    <citation type="submission" date="2022-08" db="EMBL/GenBank/DDBJ databases">
        <authorList>
            <consortium name="DOE Joint Genome Institute"/>
            <person name="Min B."/>
            <person name="Sierra-Patev S."/>
            <person name="Naranjo-Ortiz M."/>
            <person name="Looney B."/>
            <person name="Konkel Z."/>
            <person name="Slot J.C."/>
            <person name="Sakamoto Y."/>
            <person name="Steenwyk J.L."/>
            <person name="Rokas A."/>
            <person name="Carro J."/>
            <person name="Camarero S."/>
            <person name="Ferreira P."/>
            <person name="Molpeceres G."/>
            <person name="Ruiz-duenas F.J."/>
            <person name="Serrano A."/>
            <person name="Henrissat B."/>
            <person name="Drula E."/>
            <person name="Hughes K.W."/>
            <person name="Mata J.L."/>
            <person name="Ishikawa N.K."/>
            <person name="Vargas-Isla R."/>
            <person name="Ushijima S."/>
            <person name="Smith C.A."/>
            <person name="Ahrendt S."/>
            <person name="Andreopoulos W."/>
            <person name="He G."/>
            <person name="LaButti K."/>
            <person name="Lipzen A."/>
            <person name="Ng V."/>
            <person name="Riley R."/>
            <person name="Sandor L."/>
            <person name="Barry K."/>
            <person name="Martinez A.T."/>
            <person name="Xiao Y."/>
            <person name="Gibbons J.G."/>
            <person name="Terashima K."/>
            <person name="Hibbett D.S."/>
            <person name="Grigoriev I.V."/>
        </authorList>
    </citation>
    <scope>NUCLEOTIDE SEQUENCE</scope>
    <source>
        <strain evidence="3">ET3784</strain>
    </source>
</reference>
<dbReference type="PROSITE" id="PS50004">
    <property type="entry name" value="C2"/>
    <property type="match status" value="1"/>
</dbReference>
<reference evidence="3" key="2">
    <citation type="journal article" date="2023" name="Proc. Natl. Acad. Sci. U.S.A.">
        <title>A global phylogenomic analysis of the shiitake genus Lentinula.</title>
        <authorList>
            <person name="Sierra-Patev S."/>
            <person name="Min B."/>
            <person name="Naranjo-Ortiz M."/>
            <person name="Looney B."/>
            <person name="Konkel Z."/>
            <person name="Slot J.C."/>
            <person name="Sakamoto Y."/>
            <person name="Steenwyk J.L."/>
            <person name="Rokas A."/>
            <person name="Carro J."/>
            <person name="Camarero S."/>
            <person name="Ferreira P."/>
            <person name="Molpeceres G."/>
            <person name="Ruiz-Duenas F.J."/>
            <person name="Serrano A."/>
            <person name="Henrissat B."/>
            <person name="Drula E."/>
            <person name="Hughes K.W."/>
            <person name="Mata J.L."/>
            <person name="Ishikawa N.K."/>
            <person name="Vargas-Isla R."/>
            <person name="Ushijima S."/>
            <person name="Smith C.A."/>
            <person name="Donoghue J."/>
            <person name="Ahrendt S."/>
            <person name="Andreopoulos W."/>
            <person name="He G."/>
            <person name="LaButti K."/>
            <person name="Lipzen A."/>
            <person name="Ng V."/>
            <person name="Riley R."/>
            <person name="Sandor L."/>
            <person name="Barry K."/>
            <person name="Martinez A.T."/>
            <person name="Xiao Y."/>
            <person name="Gibbons J.G."/>
            <person name="Terashima K."/>
            <person name="Grigoriev I.V."/>
            <person name="Hibbett D."/>
        </authorList>
    </citation>
    <scope>NUCLEOTIDE SEQUENCE</scope>
    <source>
        <strain evidence="3">ET3784</strain>
    </source>
</reference>